<gene>
    <name evidence="1" type="ORF">ABS361_08755</name>
</gene>
<proteinExistence type="predicted"/>
<evidence type="ECO:0000313" key="1">
    <source>
        <dbReference type="EMBL" id="XBY46291.1"/>
    </source>
</evidence>
<dbReference type="Gene3D" id="3.40.50.1400">
    <property type="match status" value="2"/>
</dbReference>
<evidence type="ECO:0008006" key="2">
    <source>
        <dbReference type="Google" id="ProtNLM"/>
    </source>
</evidence>
<organism evidence="1">
    <name type="scientific">Methyloraptor flagellatus</name>
    <dbReference type="NCBI Taxonomy" id="3162530"/>
    <lineage>
        <taxon>Bacteria</taxon>
        <taxon>Pseudomonadati</taxon>
        <taxon>Pseudomonadota</taxon>
        <taxon>Alphaproteobacteria</taxon>
        <taxon>Hyphomicrobiales</taxon>
        <taxon>Ancalomicrobiaceae</taxon>
        <taxon>Methyloraptor</taxon>
    </lineage>
</organism>
<dbReference type="EMBL" id="CP158568">
    <property type="protein sequence ID" value="XBY46291.1"/>
    <property type="molecule type" value="Genomic_DNA"/>
</dbReference>
<dbReference type="SUPFAM" id="SSF53800">
    <property type="entry name" value="Chelatase"/>
    <property type="match status" value="1"/>
</dbReference>
<sequence length="251" mass="26467">MAAMTMNHPPRTISAVLICAHGDGGDAQRNAAIRAVAERVAKRIDLPVAWAVIKQPETFAAAHAALGAAAQGTVAIYPFFMAEGYFVRVKLPKLLAEAGFADTIRLGCFGLDPDLVDIVEHRLRSLASMMGGREPQDCRIAMIAHGSGSGETASRTAAEAVVATLASRDLGPIGLGFIEEAPFFDDVIHDLRPEIVLGFFVSEGTHALDDVKTLVDATPSVVHHITAIGTDFTAADLIAKRIEACVSGEIA</sequence>
<protein>
    <recommendedName>
        <fullName evidence="2">Cobalamin biosynthesis protein CbiX</fullName>
    </recommendedName>
</protein>
<dbReference type="RefSeq" id="WP_407051386.1">
    <property type="nucleotide sequence ID" value="NZ_CP158568.1"/>
</dbReference>
<dbReference type="AlphaFoldDB" id="A0AAU7XFE3"/>
<dbReference type="KEGG" id="mflg:ABS361_08755"/>
<name>A0AAU7XFE3_9HYPH</name>
<reference evidence="1" key="1">
    <citation type="submission" date="2024-06" db="EMBL/GenBank/DDBJ databases">
        <title>Methylostella associata gen. nov., sp. nov., a novel Ancalomicrobiaceae-affiliated facultatively methylotrophic bacteria that feed on methanotrophs of the genus Methylococcus.</title>
        <authorList>
            <person name="Saltykova V."/>
            <person name="Danilova O.V."/>
            <person name="Oshkin I.Y."/>
            <person name="Belova S.E."/>
            <person name="Pimenov N.V."/>
            <person name="Dedysh S.N."/>
        </authorList>
    </citation>
    <scope>NUCLEOTIDE SEQUENCE</scope>
    <source>
        <strain evidence="1">S20</strain>
    </source>
</reference>
<accession>A0AAU7XFE3</accession>